<reference evidence="1 2" key="1">
    <citation type="journal article" date="2023" name="G3 (Bethesda)">
        <title>A chromosome-length genome assembly and annotation of blackberry (Rubus argutus, cv. 'Hillquist').</title>
        <authorList>
            <person name="Bruna T."/>
            <person name="Aryal R."/>
            <person name="Dudchenko O."/>
            <person name="Sargent D.J."/>
            <person name="Mead D."/>
            <person name="Buti M."/>
            <person name="Cavallini A."/>
            <person name="Hytonen T."/>
            <person name="Andres J."/>
            <person name="Pham M."/>
            <person name="Weisz D."/>
            <person name="Mascagni F."/>
            <person name="Usai G."/>
            <person name="Natali L."/>
            <person name="Bassil N."/>
            <person name="Fernandez G.E."/>
            <person name="Lomsadze A."/>
            <person name="Armour M."/>
            <person name="Olukolu B."/>
            <person name="Poorten T."/>
            <person name="Britton C."/>
            <person name="Davik J."/>
            <person name="Ashrafi H."/>
            <person name="Aiden E.L."/>
            <person name="Borodovsky M."/>
            <person name="Worthington M."/>
        </authorList>
    </citation>
    <scope>NUCLEOTIDE SEQUENCE [LARGE SCALE GENOMIC DNA]</scope>
    <source>
        <strain evidence="1">PI 553951</strain>
    </source>
</reference>
<name>A0AAW1VW53_RUBAR</name>
<gene>
    <name evidence="1" type="ORF">M0R45_035207</name>
</gene>
<evidence type="ECO:0000313" key="2">
    <source>
        <dbReference type="Proteomes" id="UP001457282"/>
    </source>
</evidence>
<protein>
    <submittedName>
        <fullName evidence="1">Uncharacterized protein</fullName>
    </submittedName>
</protein>
<proteinExistence type="predicted"/>
<dbReference type="Proteomes" id="UP001457282">
    <property type="component" value="Unassembled WGS sequence"/>
</dbReference>
<dbReference type="AlphaFoldDB" id="A0AAW1VW53"/>
<keyword evidence="2" id="KW-1185">Reference proteome</keyword>
<evidence type="ECO:0000313" key="1">
    <source>
        <dbReference type="EMBL" id="KAK9911286.1"/>
    </source>
</evidence>
<sequence>MFDLRRAMDLGLEFRKEWLQQNFPCLCEHISIVIQLSFLGILLLHSLQKSMGQIFKQRTAFPDQGHREEWHWHWHPIQHHLQDQHSLLPFTDDNSFHSASAVAKWKCDLLQS</sequence>
<accession>A0AAW1VW53</accession>
<organism evidence="1 2">
    <name type="scientific">Rubus argutus</name>
    <name type="common">Southern blackberry</name>
    <dbReference type="NCBI Taxonomy" id="59490"/>
    <lineage>
        <taxon>Eukaryota</taxon>
        <taxon>Viridiplantae</taxon>
        <taxon>Streptophyta</taxon>
        <taxon>Embryophyta</taxon>
        <taxon>Tracheophyta</taxon>
        <taxon>Spermatophyta</taxon>
        <taxon>Magnoliopsida</taxon>
        <taxon>eudicotyledons</taxon>
        <taxon>Gunneridae</taxon>
        <taxon>Pentapetalae</taxon>
        <taxon>rosids</taxon>
        <taxon>fabids</taxon>
        <taxon>Rosales</taxon>
        <taxon>Rosaceae</taxon>
        <taxon>Rosoideae</taxon>
        <taxon>Rosoideae incertae sedis</taxon>
        <taxon>Rubus</taxon>
    </lineage>
</organism>
<dbReference type="EMBL" id="JBEDUW010000007">
    <property type="protein sequence ID" value="KAK9911286.1"/>
    <property type="molecule type" value="Genomic_DNA"/>
</dbReference>
<comment type="caution">
    <text evidence="1">The sequence shown here is derived from an EMBL/GenBank/DDBJ whole genome shotgun (WGS) entry which is preliminary data.</text>
</comment>